<dbReference type="InterPro" id="IPR036852">
    <property type="entry name" value="Peptidase_S8/S53_dom_sf"/>
</dbReference>
<dbReference type="GO" id="GO:0008234">
    <property type="term" value="F:cysteine-type peptidase activity"/>
    <property type="evidence" value="ECO:0007669"/>
    <property type="project" value="UniProtKB-KW"/>
</dbReference>
<dbReference type="GO" id="GO:0016020">
    <property type="term" value="C:membrane"/>
    <property type="evidence" value="ECO:0007669"/>
    <property type="project" value="TreeGrafter"/>
</dbReference>
<dbReference type="PANTHER" id="PTHR42884:SF14">
    <property type="entry name" value="NEUROENDOCRINE CONVERTASE 1"/>
    <property type="match status" value="1"/>
</dbReference>
<dbReference type="GO" id="GO:0016485">
    <property type="term" value="P:protein processing"/>
    <property type="evidence" value="ECO:0007669"/>
    <property type="project" value="TreeGrafter"/>
</dbReference>
<keyword evidence="3 7" id="KW-0378">Hydrolase</keyword>
<dbReference type="Gene3D" id="2.60.40.10">
    <property type="entry name" value="Immunoglobulins"/>
    <property type="match status" value="1"/>
</dbReference>
<dbReference type="Pfam" id="PF00082">
    <property type="entry name" value="Peptidase_S8"/>
    <property type="match status" value="1"/>
</dbReference>
<keyword evidence="5 7" id="KW-0720">Serine protease</keyword>
<dbReference type="PROSITE" id="PS00136">
    <property type="entry name" value="SUBTILASE_ASP"/>
    <property type="match status" value="1"/>
</dbReference>
<evidence type="ECO:0000256" key="1">
    <source>
        <dbReference type="ARBA" id="ARBA00006067"/>
    </source>
</evidence>
<evidence type="ECO:0000313" key="11">
    <source>
        <dbReference type="EMBL" id="KGN80269.1"/>
    </source>
</evidence>
<dbReference type="EMBL" id="JQJD01000043">
    <property type="protein sequence ID" value="KGN80269.1"/>
    <property type="molecule type" value="Genomic_DNA"/>
</dbReference>
<dbReference type="Proteomes" id="UP000030125">
    <property type="component" value="Unassembled WGS sequence"/>
</dbReference>
<protein>
    <recommendedName>
        <fullName evidence="13">Por secretion system C-terminal sorting domain-containing protein</fullName>
    </recommendedName>
</protein>
<keyword evidence="2 7" id="KW-0645">Protease</keyword>
<comment type="caution">
    <text evidence="11">The sequence shown here is derived from an EMBL/GenBank/DDBJ whole genome shotgun (WGS) entry which is preliminary data.</text>
</comment>
<evidence type="ECO:0000256" key="8">
    <source>
        <dbReference type="RuleBase" id="RU003355"/>
    </source>
</evidence>
<gene>
    <name evidence="11" type="ORF">HQ35_06150</name>
</gene>
<feature type="active site" description="Charge relay system" evidence="7">
    <location>
        <position position="480"/>
    </location>
</feature>
<dbReference type="InterPro" id="IPR015500">
    <property type="entry name" value="Peptidase_S8_subtilisin-rel"/>
</dbReference>
<evidence type="ECO:0000256" key="4">
    <source>
        <dbReference type="ARBA" id="ARBA00022807"/>
    </source>
</evidence>
<dbReference type="STRING" id="36874.HQ34_00890"/>
<dbReference type="InterPro" id="IPR000209">
    <property type="entry name" value="Peptidase_S8/S53_dom"/>
</dbReference>
<comment type="similarity">
    <text evidence="1">Belongs to the peptidase C25 family.</text>
</comment>
<feature type="domain" description="Peptidase S8/S53" evidence="9">
    <location>
        <begin position="206"/>
        <end position="517"/>
    </location>
</feature>
<sequence length="956" mass="102877">MALLATTLTLSSCQRETFFAPQNEDQTGTEKVTDPSDFLIPGEAFVKLTPEGLRSLSEVGSSLRSISSLRAVGSGLEMEPVFEIGGLYERAQRLAGLDRWYKATFDQNADVQAVVAELNANPSVEKAHGSVPLFESPTNYAPLNAVGLGADGRSFSPTNQGYPAFESEDPLLRYQWHYQNDGLLNNFRQGADIGLFDAWKVQTGHKDVIVAVIDSGIDETHPDLAGSFWRSPEGAIGRNFYNLDAPINPGYHGTHVAGTIGARNNNGKGVSGIAGGDGTPDSGIRLMSCQIFGGDKDGGKGAKLENIAKAFTWAAENGAVLINCSWGFPWKDNQTAQEYQGLYEKSMAILDEAISYFAKTAGNEPDGSGRKRADSPMSGGIVFFASGNDSAVDIPIVPAKSENVIAVAAYTSDFTRAPYANLGTWVDILAPGGVVSPHIRTGILSTVPATFIHHKEHNFVGADYMFPGHDDLYAFAQGTSMAAPHMTGVAALIVSQYGGRGTQFTTTDLENRIFTALKSVSPEEENPAPNLVGRLGVGYLDAGLALGAQETLAPAAVRPQVKDFNYYDAKVSWMVTKDEDSPNKITFEYLVYLSETPFVKSSTSSLRAIGGAIRRGAVTTDGYTFENPAAIIRSGNSAEGAEIIQAFENLEAGKTYYVAVVSRDRNKNVSAPAFIDFTTRQNLSPVLTSTVLEDLNMKLIMLDTESHIYFPIQVTDGDGHKWSVQVSTLPRGVEVVRKGQVLHVTILPEEPVGDYTFTITVTDEMGGKTVQPISYGIRTHAAPEFIGTIHDLSLRQGDKTVSIDLSQLVKLAGQEQARFEAQCSDGSIAEVKVEGGKLLISPKAVGMATVTLVVRDSRFEARTTFDVVVTDSKMGDLYALYPSPAQSFVTLLMRAGVKTVDVTVTSVRGTVFMNKVLPVNEATNEATLEVGALVPGIYTLIIKTEDSTVRRTIIKN</sequence>
<evidence type="ECO:0000256" key="6">
    <source>
        <dbReference type="ARBA" id="ARBA00023026"/>
    </source>
</evidence>
<evidence type="ECO:0000256" key="7">
    <source>
        <dbReference type="PROSITE-ProRule" id="PRU01240"/>
    </source>
</evidence>
<evidence type="ECO:0008006" key="13">
    <source>
        <dbReference type="Google" id="ProtNLM"/>
    </source>
</evidence>
<dbReference type="GO" id="GO:0004252">
    <property type="term" value="F:serine-type endopeptidase activity"/>
    <property type="evidence" value="ECO:0007669"/>
    <property type="project" value="UniProtKB-UniRule"/>
</dbReference>
<keyword evidence="12" id="KW-1185">Reference proteome</keyword>
<name>A0A0A2EVD2_PORCN</name>
<evidence type="ECO:0000313" key="12">
    <source>
        <dbReference type="Proteomes" id="UP000030125"/>
    </source>
</evidence>
<evidence type="ECO:0000259" key="10">
    <source>
        <dbReference type="Pfam" id="PF18962"/>
    </source>
</evidence>
<dbReference type="InterPro" id="IPR013783">
    <property type="entry name" value="Ig-like_fold"/>
</dbReference>
<dbReference type="InterPro" id="IPR022398">
    <property type="entry name" value="Peptidase_S8_His-AS"/>
</dbReference>
<organism evidence="11 12">
    <name type="scientific">Porphyromonas cangingivalis</name>
    <dbReference type="NCBI Taxonomy" id="36874"/>
    <lineage>
        <taxon>Bacteria</taxon>
        <taxon>Pseudomonadati</taxon>
        <taxon>Bacteroidota</taxon>
        <taxon>Bacteroidia</taxon>
        <taxon>Bacteroidales</taxon>
        <taxon>Porphyromonadaceae</taxon>
        <taxon>Porphyromonas</taxon>
    </lineage>
</organism>
<keyword evidence="4" id="KW-0788">Thiol protease</keyword>
<dbReference type="Gene3D" id="3.40.50.200">
    <property type="entry name" value="Peptidase S8/S53 domain"/>
    <property type="match status" value="1"/>
</dbReference>
<dbReference type="PANTHER" id="PTHR42884">
    <property type="entry name" value="PROPROTEIN CONVERTASE SUBTILISIN/KEXIN-RELATED"/>
    <property type="match status" value="1"/>
</dbReference>
<reference evidence="11 12" key="1">
    <citation type="submission" date="2014-08" db="EMBL/GenBank/DDBJ databases">
        <title>Porphyromonas cangingivalis strain:COT-109_OH1386 Genome sequencing.</title>
        <authorList>
            <person name="Wallis C."/>
            <person name="Deusch O."/>
            <person name="O'Flynn C."/>
            <person name="Davis I."/>
            <person name="Jospin G."/>
            <person name="Darling A.E."/>
            <person name="Coil D.A."/>
            <person name="Alexiev A."/>
            <person name="Horsfall A."/>
            <person name="Kirkwood N."/>
            <person name="Harris S."/>
            <person name="Eisen J.A."/>
        </authorList>
    </citation>
    <scope>NUCLEOTIDE SEQUENCE [LARGE SCALE GENOMIC DNA]</scope>
    <source>
        <strain evidence="12">COT-109 OH1386</strain>
    </source>
</reference>
<feature type="active site" description="Charge relay system" evidence="7">
    <location>
        <position position="252"/>
    </location>
</feature>
<evidence type="ECO:0000256" key="2">
    <source>
        <dbReference type="ARBA" id="ARBA00022670"/>
    </source>
</evidence>
<dbReference type="PROSITE" id="PS00137">
    <property type="entry name" value="SUBTILASE_HIS"/>
    <property type="match status" value="1"/>
</dbReference>
<feature type="active site" description="Charge relay system" evidence="7">
    <location>
        <position position="214"/>
    </location>
</feature>
<dbReference type="PROSITE" id="PS00138">
    <property type="entry name" value="SUBTILASE_SER"/>
    <property type="match status" value="1"/>
</dbReference>
<dbReference type="PRINTS" id="PR00723">
    <property type="entry name" value="SUBTILISIN"/>
</dbReference>
<dbReference type="InterPro" id="IPR026444">
    <property type="entry name" value="Secre_tail"/>
</dbReference>
<dbReference type="SUPFAM" id="SSF52743">
    <property type="entry name" value="Subtilisin-like"/>
    <property type="match status" value="1"/>
</dbReference>
<evidence type="ECO:0000259" key="9">
    <source>
        <dbReference type="Pfam" id="PF00082"/>
    </source>
</evidence>
<evidence type="ECO:0000256" key="3">
    <source>
        <dbReference type="ARBA" id="ARBA00022801"/>
    </source>
</evidence>
<comment type="similarity">
    <text evidence="7 8">Belongs to the peptidase S8 family.</text>
</comment>
<dbReference type="AlphaFoldDB" id="A0A0A2EVD2"/>
<dbReference type="Pfam" id="PF18962">
    <property type="entry name" value="Por_Secre_tail"/>
    <property type="match status" value="1"/>
</dbReference>
<accession>A0A0A2EVD2</accession>
<evidence type="ECO:0000256" key="5">
    <source>
        <dbReference type="ARBA" id="ARBA00022825"/>
    </source>
</evidence>
<dbReference type="eggNOG" id="COG1404">
    <property type="taxonomic scope" value="Bacteria"/>
</dbReference>
<dbReference type="InterPro" id="IPR023827">
    <property type="entry name" value="Peptidase_S8_Asp-AS"/>
</dbReference>
<dbReference type="PROSITE" id="PS51892">
    <property type="entry name" value="SUBTILASE"/>
    <property type="match status" value="1"/>
</dbReference>
<dbReference type="InterPro" id="IPR023828">
    <property type="entry name" value="Peptidase_S8_Ser-AS"/>
</dbReference>
<dbReference type="NCBIfam" id="TIGR04183">
    <property type="entry name" value="Por_Secre_tail"/>
    <property type="match status" value="1"/>
</dbReference>
<proteinExistence type="inferred from homology"/>
<feature type="domain" description="Secretion system C-terminal sorting" evidence="10">
    <location>
        <begin position="880"/>
        <end position="954"/>
    </location>
</feature>
<keyword evidence="6" id="KW-0843">Virulence</keyword>